<evidence type="ECO:0000256" key="2">
    <source>
        <dbReference type="SAM" id="Phobius"/>
    </source>
</evidence>
<dbReference type="PANTHER" id="PTHR40940">
    <property type="entry name" value="PROTEIN BATD-RELATED"/>
    <property type="match status" value="1"/>
</dbReference>
<gene>
    <name evidence="3" type="ORF">H9982_01540</name>
</gene>
<dbReference type="InterPro" id="IPR025738">
    <property type="entry name" value="BatD"/>
</dbReference>
<keyword evidence="2" id="KW-0812">Transmembrane</keyword>
<evidence type="ECO:0000313" key="3">
    <source>
        <dbReference type="EMBL" id="HIX44882.1"/>
    </source>
</evidence>
<accession>A0A9D1VR87</accession>
<dbReference type="AlphaFoldDB" id="A0A9D1VR87"/>
<keyword evidence="2" id="KW-1133">Transmembrane helix</keyword>
<feature type="transmembrane region" description="Helical" evidence="2">
    <location>
        <begin position="457"/>
        <end position="476"/>
    </location>
</feature>
<evidence type="ECO:0000313" key="4">
    <source>
        <dbReference type="Proteomes" id="UP000824246"/>
    </source>
</evidence>
<comment type="caution">
    <text evidence="3">The sequence shown here is derived from an EMBL/GenBank/DDBJ whole genome shotgun (WGS) entry which is preliminary data.</text>
</comment>
<reference evidence="3" key="1">
    <citation type="journal article" date="2021" name="PeerJ">
        <title>Extensive microbial diversity within the chicken gut microbiome revealed by metagenomics and culture.</title>
        <authorList>
            <person name="Gilroy R."/>
            <person name="Ravi A."/>
            <person name="Getino M."/>
            <person name="Pursley I."/>
            <person name="Horton D.L."/>
            <person name="Alikhan N.F."/>
            <person name="Baker D."/>
            <person name="Gharbi K."/>
            <person name="Hall N."/>
            <person name="Watson M."/>
            <person name="Adriaenssens E.M."/>
            <person name="Foster-Nyarko E."/>
            <person name="Jarju S."/>
            <person name="Secka A."/>
            <person name="Antonio M."/>
            <person name="Oren A."/>
            <person name="Chaudhuri R.R."/>
            <person name="La Ragione R."/>
            <person name="Hildebrand F."/>
            <person name="Pallen M.J."/>
        </authorList>
    </citation>
    <scope>NUCLEOTIDE SEQUENCE</scope>
    <source>
        <strain evidence="3">ChiHjej12B11-16260</strain>
    </source>
</reference>
<sequence>MKHILLWVGVLMAVAISAVDAQVRFEVNGPRQVIQGRQFQMEYTLYNASGKEFKIPDFPGCTVLFDAVSRGTNVSIVNGNVDRQTTESHIVTLRADKEGSYKIEPATITADGKTYTSDAWSLTVLPPDKNTSPSASQGGGGSSAMPSSVDMNDTETFVRTIVSRSKVYEQEALVATIKLYTRASDLALQNVTMPSFEGFVTQEIELPQDRSYELENYKGKNYKTAVLRKYLLFPQRSGEITINEGKYEVALVVFQVVNGFFGPTRVPQQVEQTLVSPAVKINATPLPAGRPASYAGAVGSFTFSGELSANKVKANEALTLKLHVKGTGNLKFMQNPSPEFPADFETYDPQVNLDMRVSEGGVSGTRTIEYTIIPRFAGSFKIPPVEFSYFDVKSGSYKTLSTGEFEIEVEKGADNAAVTVNNFSNKQDLRLLNTDIHYIKQSPGHLQKSPSVYVASWSYWLWYIIPALLFVIYTIVNRKQAAANANVAAMRNRKANKVALRRLKLADKYMKAHDDAHFYEEVLKAVWGYLSDKLTLPISELSRDNVQQQLSRCGVDEALINRFTAILDRCEFARYAPSQSDEAMDTLFGETVDVIGEMENTIKK</sequence>
<organism evidence="3 4">
    <name type="scientific">Candidatus Barnesiella excrementipullorum</name>
    <dbReference type="NCBI Taxonomy" id="2838479"/>
    <lineage>
        <taxon>Bacteria</taxon>
        <taxon>Pseudomonadati</taxon>
        <taxon>Bacteroidota</taxon>
        <taxon>Bacteroidia</taxon>
        <taxon>Bacteroidales</taxon>
        <taxon>Barnesiellaceae</taxon>
        <taxon>Barnesiella</taxon>
    </lineage>
</organism>
<proteinExistence type="predicted"/>
<keyword evidence="2" id="KW-0472">Membrane</keyword>
<protein>
    <submittedName>
        <fullName evidence="3">BatD family protein</fullName>
    </submittedName>
</protein>
<evidence type="ECO:0000256" key="1">
    <source>
        <dbReference type="SAM" id="MobiDB-lite"/>
    </source>
</evidence>
<dbReference type="EMBL" id="DXFB01000037">
    <property type="protein sequence ID" value="HIX44882.1"/>
    <property type="molecule type" value="Genomic_DNA"/>
</dbReference>
<dbReference type="PANTHER" id="PTHR40940:SF2">
    <property type="entry name" value="BATD"/>
    <property type="match status" value="1"/>
</dbReference>
<dbReference type="Pfam" id="PF13584">
    <property type="entry name" value="BatD"/>
    <property type="match status" value="2"/>
</dbReference>
<name>A0A9D1VR87_9BACT</name>
<feature type="region of interest" description="Disordered" evidence="1">
    <location>
        <begin position="126"/>
        <end position="149"/>
    </location>
</feature>
<dbReference type="Proteomes" id="UP000824246">
    <property type="component" value="Unassembled WGS sequence"/>
</dbReference>
<reference evidence="3" key="2">
    <citation type="submission" date="2021-04" db="EMBL/GenBank/DDBJ databases">
        <authorList>
            <person name="Gilroy R."/>
        </authorList>
    </citation>
    <scope>NUCLEOTIDE SEQUENCE</scope>
    <source>
        <strain evidence="3">ChiHjej12B11-16260</strain>
    </source>
</reference>